<sequence>MLNPYMGISEIKVDIQEYDNWFVALHNYFVACVYPSLYLVLCAAIIIKIKSSGASDTIVTHQQKQIIIQSIIISAVLATIAVAYMYMQYFTVPPWFFIAAHFMWQAAHGISVFTYIFVNRTMRSEVIQLIKNLKNMCKREVALGLSYPLRWNAENVYDGASVTSARMRQEPNQEGVEFRQPGDYGEPQMDQGGVVFRFPGDYMEPQNQEGVEFRRPGGCREPQSRQQTHRAKASGSANRIGPIRTRPLSLSQSINRSHASSEEVGPPRTPRLVGAFSEETTAYPSQNSSLSLDDGRVGTKKLSVKLTARSGTCKPWTATEKYHLRELMSKHQRSNAGLMQWVQIHREWDLLRSRGIDLHERSKAGLIGQYNVLKKQSVPQSATVDNGINQAPGNPMGDPGPDEPPNDSGPSEPPGDPDPNAPSVTTDSQDRTSKKFKRKFYRYFAEAYGKFWRRPLKRPFKQAPDQVIDWASQLIEKTMSQGAMQIDKLSALVYAAGQAINWYMDTFVDEMRHDNAAERIRDLKRRIKILESEVRWIGDELTRRDKCLPRTKQQRRCYTQLVRKYKTKRTAQLKALKHDLTIKLQSSRRNLVTDLEFLEVRQLRRLSPKYAYVCKGEQENAEVPVDATRTYWAGIIGEKREFQATDELKQWARDVKNRKVQLPRLHDAEHKAYFDAVCKKARPWKAAGPDGIQNYWWKHIPAARVNLFGWILKVHNGEAALPGWLSSGRIVLLYKSGERNDPSNYRPISCLNNCYKLLTGMLTRWMDRYFDASGTLPAEQLALKSGVWGCTQAHILDRVLTTDAKQRKKDLSIAWVDFTKAFDSVSHRYIMWALKQIGIPHHLRYILKQLMGNWIVRYQGKMGGRIRYSQPLRVQNGVLQGDTLSPKLFVVAIAAISHWLNTNVTPYETSIGIREGIQVIQVRVNHLYYVDDLKQFTTSPSELSKALDGVSRLGKAIGLTINTKKCAQVHLRSRDQLSERSKRLDSIPLLGTSESYKYLGMEQNVHLSQHEVLDRLEAAVTKQAKAIWSSKRTFGQKVADTNATIMAKARYAYQNIVVGTGRFESTVKRANKLDSMIQCILKDNKAKQNASSVDRLKVDRTEGGLGLQTFAETLEHAVVYCWAYLAVKPELSDVWRIFSKLSDRNKRNVIGDVESIFESSLYGSANLLGRIKRDCERPMVWIDGVSYDHPTKTARKICGILHEMRQRVYLLNWNTRASAGKVLQNADLDRVRSLLWTGQGQVNSRVMSNILASQEGVILTKVLKYKNTPEADKFCRMKCHLIASSSEQHPQFEMVHHITSLCEHWRAGLGLKRHNATARVLYNFLGRKAGMVFRSLSDTPDPVSENDAAAL</sequence>
<dbReference type="InterPro" id="IPR000477">
    <property type="entry name" value="RT_dom"/>
</dbReference>
<proteinExistence type="predicted"/>
<dbReference type="SUPFAM" id="SSF56672">
    <property type="entry name" value="DNA/RNA polymerases"/>
    <property type="match status" value="1"/>
</dbReference>
<evidence type="ECO:0000259" key="3">
    <source>
        <dbReference type="PROSITE" id="PS50878"/>
    </source>
</evidence>
<feature type="transmembrane region" description="Helical" evidence="2">
    <location>
        <begin position="28"/>
        <end position="47"/>
    </location>
</feature>
<keyword evidence="2" id="KW-0812">Transmembrane</keyword>
<dbReference type="Proteomes" id="UP000887540">
    <property type="component" value="Unplaced"/>
</dbReference>
<feature type="compositionally biased region" description="Polar residues" evidence="1">
    <location>
        <begin position="248"/>
        <end position="258"/>
    </location>
</feature>
<dbReference type="WBParaSite" id="ACRNAN_scaffold6679.g9123.t1">
    <property type="protein sequence ID" value="ACRNAN_scaffold6679.g9123.t1"/>
    <property type="gene ID" value="ACRNAN_scaffold6679.g9123"/>
</dbReference>
<dbReference type="Pfam" id="PF00078">
    <property type="entry name" value="RVT_1"/>
    <property type="match status" value="1"/>
</dbReference>
<dbReference type="Pfam" id="PF10321">
    <property type="entry name" value="7TM_GPCR_Srt"/>
    <property type="match status" value="1"/>
</dbReference>
<accession>A0A914E9U9</accession>
<feature type="region of interest" description="Disordered" evidence="1">
    <location>
        <begin position="378"/>
        <end position="433"/>
    </location>
</feature>
<evidence type="ECO:0000313" key="4">
    <source>
        <dbReference type="Proteomes" id="UP000887540"/>
    </source>
</evidence>
<keyword evidence="4" id="KW-1185">Reference proteome</keyword>
<protein>
    <submittedName>
        <fullName evidence="5">Reverse transcriptase domain-containing protein</fullName>
    </submittedName>
</protein>
<feature type="transmembrane region" description="Helical" evidence="2">
    <location>
        <begin position="67"/>
        <end position="89"/>
    </location>
</feature>
<dbReference type="PANTHER" id="PTHR35450">
    <property type="entry name" value="REVERSE TRANSCRIPTASE DOMAIN-CONTAINING PROTEIN"/>
    <property type="match status" value="1"/>
</dbReference>
<keyword evidence="2" id="KW-0472">Membrane</keyword>
<evidence type="ECO:0000313" key="5">
    <source>
        <dbReference type="WBParaSite" id="ACRNAN_scaffold6679.g9123.t1"/>
    </source>
</evidence>
<dbReference type="CDD" id="cd01650">
    <property type="entry name" value="RT_nLTR_like"/>
    <property type="match status" value="1"/>
</dbReference>
<feature type="compositionally biased region" description="Pro residues" evidence="1">
    <location>
        <begin position="411"/>
        <end position="420"/>
    </location>
</feature>
<feature type="domain" description="Reverse transcriptase" evidence="3">
    <location>
        <begin position="714"/>
        <end position="1003"/>
    </location>
</feature>
<dbReference type="InterPro" id="IPR019425">
    <property type="entry name" value="7TM_GPCR_serpentine_rcpt_Srt"/>
</dbReference>
<name>A0A914E9U9_9BILA</name>
<feature type="region of interest" description="Disordered" evidence="1">
    <location>
        <begin position="164"/>
        <end position="184"/>
    </location>
</feature>
<evidence type="ECO:0000256" key="2">
    <source>
        <dbReference type="SAM" id="Phobius"/>
    </source>
</evidence>
<reference evidence="5" key="1">
    <citation type="submission" date="2022-11" db="UniProtKB">
        <authorList>
            <consortium name="WormBaseParasite"/>
        </authorList>
    </citation>
    <scope>IDENTIFICATION</scope>
</reference>
<dbReference type="SUPFAM" id="SSF81321">
    <property type="entry name" value="Family A G protein-coupled receptor-like"/>
    <property type="match status" value="1"/>
</dbReference>
<organism evidence="4 5">
    <name type="scientific">Acrobeloides nanus</name>
    <dbReference type="NCBI Taxonomy" id="290746"/>
    <lineage>
        <taxon>Eukaryota</taxon>
        <taxon>Metazoa</taxon>
        <taxon>Ecdysozoa</taxon>
        <taxon>Nematoda</taxon>
        <taxon>Chromadorea</taxon>
        <taxon>Rhabditida</taxon>
        <taxon>Tylenchina</taxon>
        <taxon>Cephalobomorpha</taxon>
        <taxon>Cephaloboidea</taxon>
        <taxon>Cephalobidae</taxon>
        <taxon>Acrobeloides</taxon>
    </lineage>
</organism>
<dbReference type="InterPro" id="IPR043502">
    <property type="entry name" value="DNA/RNA_pol_sf"/>
</dbReference>
<dbReference type="PROSITE" id="PS50878">
    <property type="entry name" value="RT_POL"/>
    <property type="match status" value="1"/>
</dbReference>
<keyword evidence="2" id="KW-1133">Transmembrane helix</keyword>
<dbReference type="PANTHER" id="PTHR35450:SF2">
    <property type="entry name" value="REVERSE TRANSCRIPTASE DOMAIN-CONTAINING PROTEIN"/>
    <property type="match status" value="1"/>
</dbReference>
<feature type="region of interest" description="Disordered" evidence="1">
    <location>
        <begin position="211"/>
        <end position="269"/>
    </location>
</feature>
<feature type="compositionally biased region" description="Polar residues" evidence="1">
    <location>
        <begin position="378"/>
        <end position="389"/>
    </location>
</feature>
<evidence type="ECO:0000256" key="1">
    <source>
        <dbReference type="SAM" id="MobiDB-lite"/>
    </source>
</evidence>